<dbReference type="EMBL" id="SSTG01000009">
    <property type="protein sequence ID" value="THG54850.1"/>
    <property type="molecule type" value="Genomic_DNA"/>
</dbReference>
<comment type="caution">
    <text evidence="1">The sequence shown here is derived from an EMBL/GenBank/DDBJ whole genome shotgun (WGS) entry which is preliminary data.</text>
</comment>
<dbReference type="Proteomes" id="UP000305401">
    <property type="component" value="Unassembled WGS sequence"/>
</dbReference>
<evidence type="ECO:0000313" key="2">
    <source>
        <dbReference type="Proteomes" id="UP000305401"/>
    </source>
</evidence>
<name>A0AC61S7U3_9BACT</name>
<proteinExistence type="predicted"/>
<reference evidence="1" key="1">
    <citation type="submission" date="2019-04" db="EMBL/GenBank/DDBJ databases">
        <title>Microbes associate with the intestines of laboratory mice.</title>
        <authorList>
            <person name="Navarre W."/>
            <person name="Wong E."/>
            <person name="Huang K.C."/>
            <person name="Tropini C."/>
            <person name="Ng K."/>
            <person name="Yu B."/>
        </authorList>
    </citation>
    <scope>NUCLEOTIDE SEQUENCE</scope>
    <source>
        <strain evidence="1">NM86_A22</strain>
    </source>
</reference>
<keyword evidence="2" id="KW-1185">Reference proteome</keyword>
<accession>A0AC61S7U3</accession>
<sequence length="397" mass="45494">MYIMKFLSVIIFVCCFQFLSAQTTFNQIIGQVIENNPELKAARASLEAQAEQEKSTLNLSDPEIEFSHKWGPKEAGNKTELGISQSFDWPGVYRHRRQSVRYKEEALRQLWQSNLVDQQLNIKLQLIDLVYVNKQRNLVTRQLNAVDSLLKKYSLPENRTSLTILDINKLRIERYRLGIKLSGLDVQKKNIMQALKTLNGNTSCVLAENLDMFPKETILPAAEYEQLFESGTPDILASEAESKSIMSQIKAEKSMRMPGFSVGYSFAREDRTSFNGFSLGISLPVFSTRHKLKAANLLKEAQEITALQTRIDAVSQTFALLFEVEMLKKRSDEALQLISETNYERLLKMALDGGEISLVDYLIESTYYMQFEEEYLNVCYQYQCAAARLNKYNTITK</sequence>
<protein>
    <submittedName>
        <fullName evidence="1">TolC family protein</fullName>
    </submittedName>
</protein>
<gene>
    <name evidence="1" type="ORF">E5990_01725</name>
</gene>
<organism evidence="1 2">
    <name type="scientific">Muribaculum caecicola</name>
    <dbReference type="NCBI Taxonomy" id="3038144"/>
    <lineage>
        <taxon>Bacteria</taxon>
        <taxon>Pseudomonadati</taxon>
        <taxon>Bacteroidota</taxon>
        <taxon>Bacteroidia</taxon>
        <taxon>Bacteroidales</taxon>
        <taxon>Muribaculaceae</taxon>
        <taxon>Muribaculum</taxon>
    </lineage>
</organism>
<evidence type="ECO:0000313" key="1">
    <source>
        <dbReference type="EMBL" id="THG54850.1"/>
    </source>
</evidence>